<evidence type="ECO:0000256" key="1">
    <source>
        <dbReference type="SAM" id="MobiDB-lite"/>
    </source>
</evidence>
<comment type="caution">
    <text evidence="3">The sequence shown here is derived from an EMBL/GenBank/DDBJ whole genome shotgun (WGS) entry which is preliminary data.</text>
</comment>
<feature type="region of interest" description="Disordered" evidence="1">
    <location>
        <begin position="22"/>
        <end position="62"/>
    </location>
</feature>
<feature type="compositionally biased region" description="Basic and acidic residues" evidence="1">
    <location>
        <begin position="50"/>
        <end position="62"/>
    </location>
</feature>
<feature type="compositionally biased region" description="Basic residues" evidence="1">
    <location>
        <begin position="22"/>
        <end position="49"/>
    </location>
</feature>
<feature type="domain" description="Bacteriophage Mu Gp45 N-terminal" evidence="2">
    <location>
        <begin position="69"/>
        <end position="137"/>
    </location>
</feature>
<gene>
    <name evidence="3" type="ORF">DI565_13890</name>
</gene>
<reference evidence="3 4" key="1">
    <citation type="submission" date="2017-08" db="EMBL/GenBank/DDBJ databases">
        <title>Infants hospitalized years apart are colonized by the same room-sourced microbial strains.</title>
        <authorList>
            <person name="Brooks B."/>
            <person name="Olm M.R."/>
            <person name="Firek B.A."/>
            <person name="Baker R."/>
            <person name="Thomas B.C."/>
            <person name="Morowitz M.J."/>
            <person name="Banfield J.F."/>
        </authorList>
    </citation>
    <scope>NUCLEOTIDE SEQUENCE [LARGE SCALE GENOMIC DNA]</scope>
    <source>
        <strain evidence="3">S2_005_003_R2_43</strain>
    </source>
</reference>
<proteinExistence type="predicted"/>
<organism evidence="3 4">
    <name type="scientific">Ancylobacter novellus</name>
    <name type="common">Thiobacillus novellus</name>
    <dbReference type="NCBI Taxonomy" id="921"/>
    <lineage>
        <taxon>Bacteria</taxon>
        <taxon>Pseudomonadati</taxon>
        <taxon>Pseudomonadota</taxon>
        <taxon>Alphaproteobacteria</taxon>
        <taxon>Hyphomicrobiales</taxon>
        <taxon>Xanthobacteraceae</taxon>
        <taxon>Ancylobacter</taxon>
    </lineage>
</organism>
<dbReference type="InterPro" id="IPR053861">
    <property type="entry name" value="Phage_Mu_Gp45_N"/>
</dbReference>
<sequence>MARRGRRTLGAAQLALCRSAVRRARDRSRHPGGRVRPGARRGRGLRHLRRADARSPRDARERRVSRIVRGRLVETDDAGDQQFVKLLGPRGETLSRVHRLQPFGFHSSSPADAHGVVLQLGPHDGGRLLNLALGMEHAQHRPKNREAGSSVLYDANGNMVSVVKGEVRIVHSAKITLVAGGTTLTISGSGVAISGGQVTHDGKNIGSDHKHGGVMRGSSPTDEPIG</sequence>
<protein>
    <recommendedName>
        <fullName evidence="2">Bacteriophage Mu Gp45 N-terminal domain-containing protein</fullName>
    </recommendedName>
</protein>
<evidence type="ECO:0000313" key="3">
    <source>
        <dbReference type="EMBL" id="PZQ13629.1"/>
    </source>
</evidence>
<accession>A0A2W5KC78</accession>
<feature type="compositionally biased region" description="Basic and acidic residues" evidence="1">
    <location>
        <begin position="200"/>
        <end position="211"/>
    </location>
</feature>
<dbReference type="EMBL" id="QFPN01000007">
    <property type="protein sequence ID" value="PZQ13629.1"/>
    <property type="molecule type" value="Genomic_DNA"/>
</dbReference>
<evidence type="ECO:0000313" key="4">
    <source>
        <dbReference type="Proteomes" id="UP000249577"/>
    </source>
</evidence>
<name>A0A2W5KC78_ANCNO</name>
<evidence type="ECO:0000259" key="2">
    <source>
        <dbReference type="Pfam" id="PF06890"/>
    </source>
</evidence>
<dbReference type="Pfam" id="PF06890">
    <property type="entry name" value="Phage_Mu_Gp45"/>
    <property type="match status" value="1"/>
</dbReference>
<dbReference type="AlphaFoldDB" id="A0A2W5KC78"/>
<feature type="region of interest" description="Disordered" evidence="1">
    <location>
        <begin position="196"/>
        <end position="226"/>
    </location>
</feature>
<dbReference type="Proteomes" id="UP000249577">
    <property type="component" value="Unassembled WGS sequence"/>
</dbReference>